<keyword evidence="2" id="KW-1185">Reference proteome</keyword>
<name>A0ACC2IIK7_9PLEO</name>
<protein>
    <submittedName>
        <fullName evidence="1">Uncharacterized protein</fullName>
    </submittedName>
</protein>
<proteinExistence type="predicted"/>
<accession>A0ACC2IIK7</accession>
<dbReference type="EMBL" id="JAPHNI010000162">
    <property type="protein sequence ID" value="KAJ8115025.1"/>
    <property type="molecule type" value="Genomic_DNA"/>
</dbReference>
<comment type="caution">
    <text evidence="1">The sequence shown here is derived from an EMBL/GenBank/DDBJ whole genome shotgun (WGS) entry which is preliminary data.</text>
</comment>
<dbReference type="Proteomes" id="UP001153331">
    <property type="component" value="Unassembled WGS sequence"/>
</dbReference>
<gene>
    <name evidence="1" type="ORF">OPT61_g3231</name>
</gene>
<reference evidence="1" key="1">
    <citation type="submission" date="2022-11" db="EMBL/GenBank/DDBJ databases">
        <title>Genome Sequence of Boeremia exigua.</title>
        <authorList>
            <person name="Buettner E."/>
        </authorList>
    </citation>
    <scope>NUCLEOTIDE SEQUENCE</scope>
    <source>
        <strain evidence="1">CU02</strain>
    </source>
</reference>
<evidence type="ECO:0000313" key="2">
    <source>
        <dbReference type="Proteomes" id="UP001153331"/>
    </source>
</evidence>
<evidence type="ECO:0000313" key="1">
    <source>
        <dbReference type="EMBL" id="KAJ8115025.1"/>
    </source>
</evidence>
<organism evidence="1 2">
    <name type="scientific">Boeremia exigua</name>
    <dbReference type="NCBI Taxonomy" id="749465"/>
    <lineage>
        <taxon>Eukaryota</taxon>
        <taxon>Fungi</taxon>
        <taxon>Dikarya</taxon>
        <taxon>Ascomycota</taxon>
        <taxon>Pezizomycotina</taxon>
        <taxon>Dothideomycetes</taxon>
        <taxon>Pleosporomycetidae</taxon>
        <taxon>Pleosporales</taxon>
        <taxon>Pleosporineae</taxon>
        <taxon>Didymellaceae</taxon>
        <taxon>Boeremia</taxon>
    </lineage>
</organism>
<sequence>MRFTSIVSALALATGGLAAPTPSELEARAVVNHDRLNPINTRLQSGVVGRAIEKFTPLLHIAHGCQPYTAVDDAGNTSGGLQDSGNPSAGCRDTNKGQIYARAAWHRGRFAIMYAWYFPKDQPIPGNVPGGHRHDWENIVVWIDNPANANPRILGSAASGHGNYKKTTNPNRRGNNVKVEYFTSFPTNHELQFTNTVGRPYWISDWDRMPNAAKQALTNTNFGSANVPFKPSNFFANLDRAFV</sequence>